<dbReference type="GeneID" id="22619643"/>
<name>A0A0A7KTC7_9ABAC</name>
<evidence type="ECO:0000256" key="1">
    <source>
        <dbReference type="SAM" id="Phobius"/>
    </source>
</evidence>
<feature type="transmembrane region" description="Helical" evidence="1">
    <location>
        <begin position="20"/>
        <end position="45"/>
    </location>
</feature>
<proteinExistence type="predicted"/>
<evidence type="ECO:0000313" key="3">
    <source>
        <dbReference type="Proteomes" id="UP000202327"/>
    </source>
</evidence>
<dbReference type="Pfam" id="PF05006">
    <property type="entry name" value="PIF3"/>
    <property type="match status" value="1"/>
</dbReference>
<organism evidence="2 3">
    <name type="scientific">Agrotis segetum nucleopolyhedrovirus B</name>
    <dbReference type="NCBI Taxonomy" id="1580580"/>
    <lineage>
        <taxon>Viruses</taxon>
        <taxon>Viruses incertae sedis</taxon>
        <taxon>Naldaviricetes</taxon>
        <taxon>Lefavirales</taxon>
        <taxon>Baculoviridae</taxon>
        <taxon>Alphabaculovirus</taxon>
        <taxon>Alphabaculovirus alteragsegetum</taxon>
    </lineage>
</organism>
<dbReference type="RefSeq" id="YP_009112614.1">
    <property type="nucleotide sequence ID" value="NC_025960.1"/>
</dbReference>
<dbReference type="OrthoDB" id="9997at10239"/>
<dbReference type="EMBL" id="KM102981">
    <property type="protein sequence ID" value="AIZ48611.1"/>
    <property type="molecule type" value="Genomic_DNA"/>
</dbReference>
<reference evidence="2 3" key="1">
    <citation type="journal article" date="2015" name="Virus Genes">
        <title>The genome sequence of Agrotis segetum nucleopolyhedrovirus B (AgseNPV-B) reveals a new baculovirus species within the Agrotis baculovirus complex.</title>
        <authorList>
            <person name="Wennmann J.T."/>
            <person name="Gueli Alletti G."/>
            <person name="Jehle J.A."/>
        </authorList>
    </citation>
    <scope>NUCLEOTIDE SEQUENCE [LARGE SCALE GENOMIC DNA]</scope>
    <source>
        <strain evidence="2">English</strain>
    </source>
</reference>
<keyword evidence="3" id="KW-1185">Reference proteome</keyword>
<evidence type="ECO:0000313" key="2">
    <source>
        <dbReference type="EMBL" id="AIZ48611.1"/>
    </source>
</evidence>
<dbReference type="InterPro" id="IPR007703">
    <property type="entry name" value="PIF3"/>
</dbReference>
<accession>A0A0A7KTC7</accession>
<protein>
    <submittedName>
        <fullName evidence="2">Pif-3</fullName>
    </submittedName>
</protein>
<dbReference type="KEGG" id="vg:22619643"/>
<keyword evidence="1" id="KW-0472">Membrane</keyword>
<sequence>MNNVPQSSSSPPPLQPSLPFSSLSSIVYGTTVLLIVLFIVCLYLMSTIQTFNNNEITEIVSVNRNAPNSVMDLVFDRNGVVDCTSTRLPCVTDRQCMDNCTVQNAVGALVCDNGFCANRDASLNGRPDDFECDISLGLIKVYVASEFVVDQLCISTYRDIVDDFGEPRPYLCENGTLDIDLVNRQFTAADCTCSYGYTKMLFNQTALARSIPVCIPNRASNVFKKIYDTL</sequence>
<keyword evidence="1" id="KW-1133">Transmembrane helix</keyword>
<dbReference type="Proteomes" id="UP000202327">
    <property type="component" value="Segment"/>
</dbReference>
<keyword evidence="1" id="KW-0812">Transmembrane</keyword>